<dbReference type="GO" id="GO:0005777">
    <property type="term" value="C:peroxisome"/>
    <property type="evidence" value="ECO:0007669"/>
    <property type="project" value="UniProtKB-SubCell"/>
</dbReference>
<protein>
    <submittedName>
        <fullName evidence="5">Crotonobetainyl-CoA-hydratase, putative</fullName>
    </submittedName>
</protein>
<keyword evidence="3" id="KW-0413">Isomerase</keyword>
<dbReference type="InterPro" id="IPR001753">
    <property type="entry name" value="Enoyl-CoA_hydra/iso"/>
</dbReference>
<dbReference type="EMBL" id="AK417720">
    <property type="protein sequence ID" value="BAN20935.1"/>
    <property type="molecule type" value="mRNA"/>
</dbReference>
<sequence>MSETEVIVLYEGPLQIIKFNRPAKKNALSLKAYSIIRNALKSAADNDQIKITLVTGVGDYFSSGNDFSSGAPVVDEDTEMVVRSAIGHVREFIRALIDYPKILIALVNGPAIGIAVTMLGLFDLVYALKTATFQTPFTSIGISAEGCSTYTFPRSLGKSLAAKMLYFNYKMDSNEAKACGFVADIITEANVPEFINGLKRLAQLPLKSLIYTKQMVRSHDVKSLHYANTVEMENLVELFQSEEFLTALLNNATKKKNKL</sequence>
<evidence type="ECO:0000256" key="3">
    <source>
        <dbReference type="ARBA" id="ARBA00023235"/>
    </source>
</evidence>
<dbReference type="InterPro" id="IPR051053">
    <property type="entry name" value="ECH/Chromodomain_protein"/>
</dbReference>
<dbReference type="GO" id="GO:0004165">
    <property type="term" value="F:delta(3)-delta(2)-enoyl-CoA isomerase activity"/>
    <property type="evidence" value="ECO:0007669"/>
    <property type="project" value="UniProtKB-ARBA"/>
</dbReference>
<keyword evidence="4" id="KW-1133">Transmembrane helix</keyword>
<dbReference type="PANTHER" id="PTHR43684">
    <property type="match status" value="1"/>
</dbReference>
<dbReference type="Pfam" id="PF00378">
    <property type="entry name" value="ECH_1"/>
    <property type="match status" value="1"/>
</dbReference>
<dbReference type="Gene3D" id="1.10.12.10">
    <property type="entry name" value="Lyase 2-enoyl-coa Hydratase, Chain A, domain 2"/>
    <property type="match status" value="1"/>
</dbReference>
<evidence type="ECO:0000256" key="2">
    <source>
        <dbReference type="ARBA" id="ARBA00023140"/>
    </source>
</evidence>
<dbReference type="InterPro" id="IPR029045">
    <property type="entry name" value="ClpP/crotonase-like_dom_sf"/>
</dbReference>
<evidence type="ECO:0000256" key="4">
    <source>
        <dbReference type="SAM" id="Phobius"/>
    </source>
</evidence>
<keyword evidence="4" id="KW-0472">Membrane</keyword>
<feature type="transmembrane region" description="Helical" evidence="4">
    <location>
        <begin position="102"/>
        <end position="128"/>
    </location>
</feature>
<organism evidence="5">
    <name type="scientific">Riptortus pedestris</name>
    <name type="common">Bean bug</name>
    <dbReference type="NCBI Taxonomy" id="329032"/>
    <lineage>
        <taxon>Eukaryota</taxon>
        <taxon>Metazoa</taxon>
        <taxon>Ecdysozoa</taxon>
        <taxon>Arthropoda</taxon>
        <taxon>Hexapoda</taxon>
        <taxon>Insecta</taxon>
        <taxon>Pterygota</taxon>
        <taxon>Neoptera</taxon>
        <taxon>Paraneoptera</taxon>
        <taxon>Hemiptera</taxon>
        <taxon>Heteroptera</taxon>
        <taxon>Panheteroptera</taxon>
        <taxon>Pentatomomorpha</taxon>
        <taxon>Coreoidea</taxon>
        <taxon>Alydidae</taxon>
        <taxon>Riptortus</taxon>
    </lineage>
</organism>
<dbReference type="CDD" id="cd06558">
    <property type="entry name" value="crotonase-like"/>
    <property type="match status" value="1"/>
</dbReference>
<dbReference type="InterPro" id="IPR014748">
    <property type="entry name" value="Enoyl-CoA_hydra_C"/>
</dbReference>
<reference evidence="5" key="1">
    <citation type="journal article" date="2013" name="PLoS ONE">
        <title>Gene expression in gut symbiotic organ of stinkbug affected by extracellular bacterial symbiont.</title>
        <authorList>
            <person name="Futahashi R."/>
            <person name="Tanaka K."/>
            <person name="Tanahashi M."/>
            <person name="Nikoh N."/>
            <person name="Kikuchi Y."/>
            <person name="Lee B.L."/>
            <person name="Fukatsu T."/>
        </authorList>
    </citation>
    <scope>NUCLEOTIDE SEQUENCE</scope>
    <source>
        <tissue evidence="5">Midgut</tissue>
    </source>
</reference>
<name>R4WJJ3_RIPPE</name>
<dbReference type="SUPFAM" id="SSF52096">
    <property type="entry name" value="ClpP/crotonase"/>
    <property type="match status" value="1"/>
</dbReference>
<dbReference type="PANTHER" id="PTHR43684:SF1">
    <property type="entry name" value="ENOYL-COA DELTA ISOMERASE 2"/>
    <property type="match status" value="1"/>
</dbReference>
<accession>R4WJJ3</accession>
<comment type="subcellular location">
    <subcellularLocation>
        <location evidence="1">Peroxisome</location>
    </subcellularLocation>
</comment>
<proteinExistence type="evidence at transcript level"/>
<evidence type="ECO:0000256" key="1">
    <source>
        <dbReference type="ARBA" id="ARBA00004275"/>
    </source>
</evidence>
<dbReference type="Gene3D" id="3.90.226.10">
    <property type="entry name" value="2-enoyl-CoA Hydratase, Chain A, domain 1"/>
    <property type="match status" value="1"/>
</dbReference>
<evidence type="ECO:0000313" key="5">
    <source>
        <dbReference type="EMBL" id="BAN20935.1"/>
    </source>
</evidence>
<keyword evidence="2" id="KW-0576">Peroxisome</keyword>
<dbReference type="AlphaFoldDB" id="R4WJJ3"/>
<keyword evidence="4" id="KW-0812">Transmembrane</keyword>